<comment type="caution">
    <text evidence="1">The sequence shown here is derived from an EMBL/GenBank/DDBJ whole genome shotgun (WGS) entry which is preliminary data.</text>
</comment>
<name>A0A3D0W7G5_9SPHN</name>
<dbReference type="Pfam" id="PF20329">
    <property type="entry name" value="DUF6624"/>
    <property type="match status" value="1"/>
</dbReference>
<organism evidence="1 2">
    <name type="scientific">Sphingomonas bacterium</name>
    <dbReference type="NCBI Taxonomy" id="1895847"/>
    <lineage>
        <taxon>Bacteria</taxon>
        <taxon>Pseudomonadati</taxon>
        <taxon>Pseudomonadota</taxon>
        <taxon>Alphaproteobacteria</taxon>
        <taxon>Sphingomonadales</taxon>
        <taxon>Sphingomonadaceae</taxon>
        <taxon>Sphingomonas</taxon>
    </lineage>
</organism>
<evidence type="ECO:0000313" key="1">
    <source>
        <dbReference type="EMBL" id="HCB74665.1"/>
    </source>
</evidence>
<gene>
    <name evidence="1" type="ORF">DEP91_00565</name>
</gene>
<dbReference type="AlphaFoldDB" id="A0A3D0W7G5"/>
<evidence type="ECO:0000313" key="2">
    <source>
        <dbReference type="Proteomes" id="UP000262699"/>
    </source>
</evidence>
<dbReference type="EMBL" id="DOYJ01000022">
    <property type="protein sequence ID" value="HCB74665.1"/>
    <property type="molecule type" value="Genomic_DNA"/>
</dbReference>
<sequence length="333" mass="36107">MWVAALLAISAQVADAPPVPAALAPYLVNGEVPAGDYRWLRGRFPGATPAEVEAFAAADRFNRACEAWSTAAVQTNLAALGTRAVVLDGFYAAPKRCQQFMQLGVGPDVTWPAFSAALDKVRPYALGVVRGVALAEDQLLEKGSLADQLTTRTVGEQALRFAWIESGKHEGVTAGYSPLERTIYDGIVTRAMTARDQVNTEWLAKIVALEGWPKRSKVGQNAANAAWLLAQHADNDPAFQLKALYLMTPLVAQKEVDSQQFAMLTDRVELKLSGRQRYGTQWTCAAGKRKPLPLTQDDAATERLRKTAGLDTIAENAARMDELYGPCPPDPAR</sequence>
<reference evidence="1 2" key="1">
    <citation type="journal article" date="2018" name="Nat. Biotechnol.">
        <title>A standardized bacterial taxonomy based on genome phylogeny substantially revises the tree of life.</title>
        <authorList>
            <person name="Parks D.H."/>
            <person name="Chuvochina M."/>
            <person name="Waite D.W."/>
            <person name="Rinke C."/>
            <person name="Skarshewski A."/>
            <person name="Chaumeil P.A."/>
            <person name="Hugenholtz P."/>
        </authorList>
    </citation>
    <scope>NUCLEOTIDE SEQUENCE [LARGE SCALE GENOMIC DNA]</scope>
    <source>
        <strain evidence="1">UBA9015</strain>
    </source>
</reference>
<accession>A0A3D0W7G5</accession>
<dbReference type="InterPro" id="IPR046732">
    <property type="entry name" value="DUF6624"/>
</dbReference>
<dbReference type="Proteomes" id="UP000262699">
    <property type="component" value="Unassembled WGS sequence"/>
</dbReference>
<proteinExistence type="predicted"/>
<protein>
    <submittedName>
        <fullName evidence="1">Uncharacterized protein</fullName>
    </submittedName>
</protein>